<evidence type="ECO:0000259" key="5">
    <source>
        <dbReference type="Pfam" id="PF00155"/>
    </source>
</evidence>
<dbReference type="CDD" id="cd00609">
    <property type="entry name" value="AAT_like"/>
    <property type="match status" value="1"/>
</dbReference>
<accession>A0ABX0U7Z3</accession>
<dbReference type="NCBIfam" id="NF006569">
    <property type="entry name" value="PRK09082.1"/>
    <property type="match status" value="1"/>
</dbReference>
<keyword evidence="7" id="KW-1185">Reference proteome</keyword>
<feature type="domain" description="Aminotransferase class I/classII large" evidence="5">
    <location>
        <begin position="27"/>
        <end position="373"/>
    </location>
</feature>
<comment type="cofactor">
    <cofactor evidence="1">
        <name>pyridoxal 5'-phosphate</name>
        <dbReference type="ChEBI" id="CHEBI:597326"/>
    </cofactor>
</comment>
<dbReference type="Gene3D" id="3.40.640.10">
    <property type="entry name" value="Type I PLP-dependent aspartate aminotransferase-like (Major domain)"/>
    <property type="match status" value="1"/>
</dbReference>
<evidence type="ECO:0000313" key="7">
    <source>
        <dbReference type="Proteomes" id="UP000745859"/>
    </source>
</evidence>
<evidence type="ECO:0000256" key="4">
    <source>
        <dbReference type="ARBA" id="ARBA00022898"/>
    </source>
</evidence>
<dbReference type="RefSeq" id="WP_167183431.1">
    <property type="nucleotide sequence ID" value="NZ_JAASQL010000001.1"/>
</dbReference>
<reference evidence="6 7" key="1">
    <citation type="submission" date="2020-03" db="EMBL/GenBank/DDBJ databases">
        <title>Genomic Encyclopedia of Type Strains, Phase IV (KMG-IV): sequencing the most valuable type-strain genomes for metagenomic binning, comparative biology and taxonomic classification.</title>
        <authorList>
            <person name="Goeker M."/>
        </authorList>
    </citation>
    <scope>NUCLEOTIDE SEQUENCE [LARGE SCALE GENOMIC DNA]</scope>
    <source>
        <strain evidence="6 7">DSM 101599</strain>
    </source>
</reference>
<gene>
    <name evidence="6" type="ORF">FHR24_000514</name>
</gene>
<evidence type="ECO:0000256" key="1">
    <source>
        <dbReference type="ARBA" id="ARBA00001933"/>
    </source>
</evidence>
<dbReference type="InterPro" id="IPR004839">
    <property type="entry name" value="Aminotransferase_I/II_large"/>
</dbReference>
<organism evidence="6 7">
    <name type="scientific">Wenyingzhuangia heitensis</name>
    <dbReference type="NCBI Taxonomy" id="1487859"/>
    <lineage>
        <taxon>Bacteria</taxon>
        <taxon>Pseudomonadati</taxon>
        <taxon>Bacteroidota</taxon>
        <taxon>Flavobacteriia</taxon>
        <taxon>Flavobacteriales</taxon>
        <taxon>Flavobacteriaceae</taxon>
        <taxon>Wenyingzhuangia</taxon>
    </lineage>
</organism>
<name>A0ABX0U7Z3_9FLAO</name>
<dbReference type="InterPro" id="IPR015424">
    <property type="entry name" value="PyrdxlP-dep_Trfase"/>
</dbReference>
<dbReference type="InterPro" id="IPR015421">
    <property type="entry name" value="PyrdxlP-dep_Trfase_major"/>
</dbReference>
<dbReference type="PANTHER" id="PTHR43807">
    <property type="entry name" value="FI04487P"/>
    <property type="match status" value="1"/>
</dbReference>
<dbReference type="Pfam" id="PF00155">
    <property type="entry name" value="Aminotran_1_2"/>
    <property type="match status" value="1"/>
</dbReference>
<dbReference type="SUPFAM" id="SSF53383">
    <property type="entry name" value="PLP-dependent transferases"/>
    <property type="match status" value="1"/>
</dbReference>
<dbReference type="Proteomes" id="UP000745859">
    <property type="component" value="Unassembled WGS sequence"/>
</dbReference>
<proteinExistence type="predicted"/>
<keyword evidence="2 6" id="KW-0032">Aminotransferase</keyword>
<dbReference type="InterPro" id="IPR051326">
    <property type="entry name" value="Kynurenine-oxoglutarate_AT"/>
</dbReference>
<dbReference type="InterPro" id="IPR015422">
    <property type="entry name" value="PyrdxlP-dep_Trfase_small"/>
</dbReference>
<evidence type="ECO:0000256" key="2">
    <source>
        <dbReference type="ARBA" id="ARBA00022576"/>
    </source>
</evidence>
<protein>
    <submittedName>
        <fullName evidence="6">Methionine aminotransferase</fullName>
        <ecNumber evidence="6">2.6.1.-</ecNumber>
    </submittedName>
</protein>
<evidence type="ECO:0000256" key="3">
    <source>
        <dbReference type="ARBA" id="ARBA00022679"/>
    </source>
</evidence>
<dbReference type="GO" id="GO:0008483">
    <property type="term" value="F:transaminase activity"/>
    <property type="evidence" value="ECO:0007669"/>
    <property type="project" value="UniProtKB-KW"/>
</dbReference>
<sequence length="381" mass="43493">MTINSKLPNLPESIFTTMSGLANKHNAINLSQGFPNFETSTILQHLVSQAMSNGHNQYAHMRGDIELREVIAQKIENLYQTNYNPQNEITITAGATEALFNAITCFVNKNDEVIIFKPAFDSYEPVVKLNGGLPVLIQLNYPDYKVNWQEVASKITSKTKMIILNTPLNPTGTLFTNNDMMALQYLITNTNIIVISDEVYEHMTYDGHPHQSACKYPILKAQSFVIASFGKTFHNTGWKIGYCAAPKYLMDEFIKVHEFNIYSINTPTQKAFATFVKDESNYSYLNQFYQNKRDLFLEGIKNSNFTYVPSKGTYFQLLKYDKITQENDVDFAKRLVKEFKIATIPVSVFNVDNLDEKVLRFCFAKTDETIIKATEILCKIN</sequence>
<keyword evidence="4" id="KW-0663">Pyridoxal phosphate</keyword>
<dbReference type="EC" id="2.6.1.-" evidence="6"/>
<dbReference type="Gene3D" id="3.90.1150.10">
    <property type="entry name" value="Aspartate Aminotransferase, domain 1"/>
    <property type="match status" value="1"/>
</dbReference>
<keyword evidence="3 6" id="KW-0808">Transferase</keyword>
<comment type="caution">
    <text evidence="6">The sequence shown here is derived from an EMBL/GenBank/DDBJ whole genome shotgun (WGS) entry which is preliminary data.</text>
</comment>
<dbReference type="EMBL" id="JAASQL010000001">
    <property type="protein sequence ID" value="NIJ44075.1"/>
    <property type="molecule type" value="Genomic_DNA"/>
</dbReference>
<evidence type="ECO:0000313" key="6">
    <source>
        <dbReference type="EMBL" id="NIJ44075.1"/>
    </source>
</evidence>
<dbReference type="PANTHER" id="PTHR43807:SF20">
    <property type="entry name" value="FI04487P"/>
    <property type="match status" value="1"/>
</dbReference>